<name>A0ACC0HGH6_9ERIC</name>
<dbReference type="EMBL" id="CM045762">
    <property type="protein sequence ID" value="KAI8011773.1"/>
    <property type="molecule type" value="Genomic_DNA"/>
</dbReference>
<keyword evidence="2" id="KW-1185">Reference proteome</keyword>
<evidence type="ECO:0000313" key="1">
    <source>
        <dbReference type="EMBL" id="KAI8011773.1"/>
    </source>
</evidence>
<protein>
    <submittedName>
        <fullName evidence="1">Uncharacterized protein</fullName>
    </submittedName>
</protein>
<dbReference type="Proteomes" id="UP001060215">
    <property type="component" value="Chromosome 5"/>
</dbReference>
<evidence type="ECO:0000313" key="2">
    <source>
        <dbReference type="Proteomes" id="UP001060215"/>
    </source>
</evidence>
<comment type="caution">
    <text evidence="1">The sequence shown here is derived from an EMBL/GenBank/DDBJ whole genome shotgun (WGS) entry which is preliminary data.</text>
</comment>
<proteinExistence type="predicted"/>
<gene>
    <name evidence="1" type="ORF">LOK49_LG06G00742</name>
</gene>
<organism evidence="1 2">
    <name type="scientific">Camellia lanceoleosa</name>
    <dbReference type="NCBI Taxonomy" id="1840588"/>
    <lineage>
        <taxon>Eukaryota</taxon>
        <taxon>Viridiplantae</taxon>
        <taxon>Streptophyta</taxon>
        <taxon>Embryophyta</taxon>
        <taxon>Tracheophyta</taxon>
        <taxon>Spermatophyta</taxon>
        <taxon>Magnoliopsida</taxon>
        <taxon>eudicotyledons</taxon>
        <taxon>Gunneridae</taxon>
        <taxon>Pentapetalae</taxon>
        <taxon>asterids</taxon>
        <taxon>Ericales</taxon>
        <taxon>Theaceae</taxon>
        <taxon>Camellia</taxon>
    </lineage>
</organism>
<reference evidence="1 2" key="1">
    <citation type="journal article" date="2022" name="Plant J.">
        <title>Chromosome-level genome of Camellia lanceoleosa provides a valuable resource for understanding genome evolution and self-incompatibility.</title>
        <authorList>
            <person name="Gong W."/>
            <person name="Xiao S."/>
            <person name="Wang L."/>
            <person name="Liao Z."/>
            <person name="Chang Y."/>
            <person name="Mo W."/>
            <person name="Hu G."/>
            <person name="Li W."/>
            <person name="Zhao G."/>
            <person name="Zhu H."/>
            <person name="Hu X."/>
            <person name="Ji K."/>
            <person name="Xiang X."/>
            <person name="Song Q."/>
            <person name="Yuan D."/>
            <person name="Jin S."/>
            <person name="Zhang L."/>
        </authorList>
    </citation>
    <scope>NUCLEOTIDE SEQUENCE [LARGE SCALE GENOMIC DNA]</scope>
    <source>
        <strain evidence="1">SQ_2022a</strain>
    </source>
</reference>
<sequence>MVVVAVMKKMRDRRKRGLEKREGHLGFEDWRSSVSVVVVPVVMVMKKIRHRGRDRLVLSIDLSLHFCRSPPPPLFGGHRCLTKPQLIPTGNDQQKLLQRDEQFRKSDRELKKAIMR</sequence>
<accession>A0ACC0HGH6</accession>